<dbReference type="PROSITE" id="PS51257">
    <property type="entry name" value="PROKAR_LIPOPROTEIN"/>
    <property type="match status" value="1"/>
</dbReference>
<name>A0ABX7P699_9BACT</name>
<dbReference type="InterPro" id="IPR002078">
    <property type="entry name" value="Sigma_54_int"/>
</dbReference>
<evidence type="ECO:0000259" key="3">
    <source>
        <dbReference type="PROSITE" id="PS50045"/>
    </source>
</evidence>
<sequence length="471" mass="51568">MLARSREGSDSSGVTTRPTLWLAHASAGCARDRQSLTQELAACGWSTSAEGGTAGVVVLAPSDVHAAATLIASARQDGTERVLAVVLTQAQVPAETSWVLLSEGATDVVAWSGGPVDVIVARLERWRAVEALLRQPVVQDTAVGHSPAWTALLRQVVEVAAFTDASMLLLGESGTGKELLARLVHALDTRMSKRELVVVDCTTLSSELAGSELFGHERGAFTGAASQREGAFSLANDGTLFLDEVGELPASLQPQFLRAVQERTFKPVGGNAWQRTRFRLVCATHRDLREQVRTGGFRNDLYHRLASWTFRLPPLRERAQDILPLARHFVRELRPEAPPPFDPAVEDFLLRRDYPGNIRELRQLVTRIVHRHIGAGPITLGAIAEQDRPMERRMTDWRDHRLESAIQHALVLGVGLKEIGRGATDVAVRLVVEQERGNLQRAARKLGVTDRALQLRRGAARDKADGLDEPM</sequence>
<dbReference type="EMBL" id="CP071090">
    <property type="protein sequence ID" value="QSQ25950.1"/>
    <property type="molecule type" value="Genomic_DNA"/>
</dbReference>
<keyword evidence="5" id="KW-1185">Reference proteome</keyword>
<dbReference type="Pfam" id="PF25601">
    <property type="entry name" value="AAA_lid_14"/>
    <property type="match status" value="1"/>
</dbReference>
<accession>A0ABX7P699</accession>
<dbReference type="InterPro" id="IPR058031">
    <property type="entry name" value="AAA_lid_NorR"/>
</dbReference>
<dbReference type="SMART" id="SM00382">
    <property type="entry name" value="AAA"/>
    <property type="match status" value="1"/>
</dbReference>
<keyword evidence="1" id="KW-0547">Nucleotide-binding</keyword>
<evidence type="ECO:0000256" key="2">
    <source>
        <dbReference type="ARBA" id="ARBA00022840"/>
    </source>
</evidence>
<dbReference type="PANTHER" id="PTHR32071:SF14">
    <property type="entry name" value="TRANSCRIPTIONAL REGULATORY PROTEIN RTCR"/>
    <property type="match status" value="1"/>
</dbReference>
<feature type="domain" description="Sigma-54 factor interaction" evidence="3">
    <location>
        <begin position="142"/>
        <end position="370"/>
    </location>
</feature>
<dbReference type="InterPro" id="IPR027417">
    <property type="entry name" value="P-loop_NTPase"/>
</dbReference>
<evidence type="ECO:0000313" key="4">
    <source>
        <dbReference type="EMBL" id="QSQ25950.1"/>
    </source>
</evidence>
<dbReference type="PROSITE" id="PS50045">
    <property type="entry name" value="SIGMA54_INTERACT_4"/>
    <property type="match status" value="1"/>
</dbReference>
<dbReference type="InterPro" id="IPR003593">
    <property type="entry name" value="AAA+_ATPase"/>
</dbReference>
<reference evidence="4 5" key="1">
    <citation type="submission" date="2021-02" db="EMBL/GenBank/DDBJ databases">
        <title>De Novo genome assembly of isolated myxobacteria.</title>
        <authorList>
            <person name="Stevens D.C."/>
        </authorList>
    </citation>
    <scope>NUCLEOTIDE SEQUENCE [LARGE SCALE GENOMIC DNA]</scope>
    <source>
        <strain evidence="5">SCPEA02</strain>
    </source>
</reference>
<dbReference type="Gene3D" id="3.40.50.300">
    <property type="entry name" value="P-loop containing nucleotide triphosphate hydrolases"/>
    <property type="match status" value="1"/>
</dbReference>
<dbReference type="PROSITE" id="PS00675">
    <property type="entry name" value="SIGMA54_INTERACT_1"/>
    <property type="match status" value="1"/>
</dbReference>
<dbReference type="PANTHER" id="PTHR32071">
    <property type="entry name" value="TRANSCRIPTIONAL REGULATORY PROTEIN"/>
    <property type="match status" value="1"/>
</dbReference>
<evidence type="ECO:0000256" key="1">
    <source>
        <dbReference type="ARBA" id="ARBA00022741"/>
    </source>
</evidence>
<dbReference type="CDD" id="cd00009">
    <property type="entry name" value="AAA"/>
    <property type="match status" value="1"/>
</dbReference>
<dbReference type="InterPro" id="IPR025662">
    <property type="entry name" value="Sigma_54_int_dom_ATP-bd_1"/>
</dbReference>
<dbReference type="Proteomes" id="UP000662747">
    <property type="component" value="Chromosome"/>
</dbReference>
<keyword evidence="2" id="KW-0067">ATP-binding</keyword>
<gene>
    <name evidence="4" type="ORF">JY651_13895</name>
</gene>
<evidence type="ECO:0000313" key="5">
    <source>
        <dbReference type="Proteomes" id="UP000662747"/>
    </source>
</evidence>
<proteinExistence type="predicted"/>
<protein>
    <submittedName>
        <fullName evidence="4">Sigma-54-dependent Fis family transcriptional regulator</fullName>
    </submittedName>
</protein>
<dbReference type="SUPFAM" id="SSF52540">
    <property type="entry name" value="P-loop containing nucleoside triphosphate hydrolases"/>
    <property type="match status" value="1"/>
</dbReference>
<dbReference type="Pfam" id="PF00158">
    <property type="entry name" value="Sigma54_activat"/>
    <property type="match status" value="1"/>
</dbReference>
<organism evidence="4 5">
    <name type="scientific">Pyxidicoccus parkwayensis</name>
    <dbReference type="NCBI Taxonomy" id="2813578"/>
    <lineage>
        <taxon>Bacteria</taxon>
        <taxon>Pseudomonadati</taxon>
        <taxon>Myxococcota</taxon>
        <taxon>Myxococcia</taxon>
        <taxon>Myxococcales</taxon>
        <taxon>Cystobacterineae</taxon>
        <taxon>Myxococcaceae</taxon>
        <taxon>Pyxidicoccus</taxon>
    </lineage>
</organism>
<dbReference type="Gene3D" id="1.10.8.60">
    <property type="match status" value="1"/>
</dbReference>